<evidence type="ECO:0000259" key="5">
    <source>
        <dbReference type="Pfam" id="PF17162"/>
    </source>
</evidence>
<dbReference type="SUPFAM" id="SSF55486">
    <property type="entry name" value="Metalloproteases ('zincins'), catalytic domain"/>
    <property type="match status" value="1"/>
</dbReference>
<feature type="compositionally biased region" description="Low complexity" evidence="1">
    <location>
        <begin position="48"/>
        <end position="58"/>
    </location>
</feature>
<keyword evidence="2" id="KW-0732">Signal</keyword>
<evidence type="ECO:0000313" key="7">
    <source>
        <dbReference type="Proteomes" id="UP001161325"/>
    </source>
</evidence>
<dbReference type="PANTHER" id="PTHR38478:SF1">
    <property type="entry name" value="ZINC DEPENDENT METALLOPROTEASE DOMAIN LIPOPROTEIN"/>
    <property type="match status" value="1"/>
</dbReference>
<feature type="region of interest" description="Disordered" evidence="1">
    <location>
        <begin position="36"/>
        <end position="113"/>
    </location>
</feature>
<feature type="domain" description="DUF5117" evidence="4">
    <location>
        <begin position="171"/>
        <end position="357"/>
    </location>
</feature>
<organism evidence="6 7">
    <name type="scientific">Roseisolibacter agri</name>
    <dbReference type="NCBI Taxonomy" id="2014610"/>
    <lineage>
        <taxon>Bacteria</taxon>
        <taxon>Pseudomonadati</taxon>
        <taxon>Gemmatimonadota</taxon>
        <taxon>Gemmatimonadia</taxon>
        <taxon>Gemmatimonadales</taxon>
        <taxon>Gemmatimonadaceae</taxon>
        <taxon>Roseisolibacter</taxon>
    </lineage>
</organism>
<dbReference type="InterPro" id="IPR034032">
    <property type="entry name" value="Zn_MMP-like_bac"/>
</dbReference>
<feature type="compositionally biased region" description="Pro residues" evidence="1">
    <location>
        <begin position="59"/>
        <end position="82"/>
    </location>
</feature>
<gene>
    <name evidence="6" type="ORF">rosag_01680</name>
</gene>
<dbReference type="Proteomes" id="UP001161325">
    <property type="component" value="Unassembled WGS sequence"/>
</dbReference>
<evidence type="ECO:0000256" key="2">
    <source>
        <dbReference type="SAM" id="SignalP"/>
    </source>
</evidence>
<evidence type="ECO:0000259" key="4">
    <source>
        <dbReference type="Pfam" id="PF17148"/>
    </source>
</evidence>
<dbReference type="Pfam" id="PF17148">
    <property type="entry name" value="DUF5117"/>
    <property type="match status" value="1"/>
</dbReference>
<comment type="caution">
    <text evidence="6">The sequence shown here is derived from an EMBL/GenBank/DDBJ whole genome shotgun (WGS) entry which is preliminary data.</text>
</comment>
<dbReference type="InterPro" id="IPR033413">
    <property type="entry name" value="DUF5117"/>
</dbReference>
<dbReference type="InterPro" id="IPR033428">
    <property type="entry name" value="DUF5118"/>
</dbReference>
<dbReference type="PANTHER" id="PTHR38478">
    <property type="entry name" value="PEPTIDASE M1A AND M12B"/>
    <property type="match status" value="1"/>
</dbReference>
<evidence type="ECO:0000259" key="3">
    <source>
        <dbReference type="Pfam" id="PF16313"/>
    </source>
</evidence>
<dbReference type="AlphaFoldDB" id="A0AA37QCB1"/>
<dbReference type="Pfam" id="PF17162">
    <property type="entry name" value="DUF5118"/>
    <property type="match status" value="1"/>
</dbReference>
<protein>
    <submittedName>
        <fullName evidence="6">Glutaminyl-tRNA synthetase</fullName>
    </submittedName>
</protein>
<dbReference type="CDD" id="cd04276">
    <property type="entry name" value="ZnMc_MMP_like_2"/>
    <property type="match status" value="1"/>
</dbReference>
<dbReference type="EMBL" id="BRXS01000001">
    <property type="protein sequence ID" value="GLC23655.1"/>
    <property type="molecule type" value="Genomic_DNA"/>
</dbReference>
<proteinExistence type="predicted"/>
<evidence type="ECO:0000313" key="6">
    <source>
        <dbReference type="EMBL" id="GLC23655.1"/>
    </source>
</evidence>
<feature type="domain" description="EcxA zinc-binding" evidence="3">
    <location>
        <begin position="488"/>
        <end position="798"/>
    </location>
</feature>
<accession>A0AA37QCB1</accession>
<feature type="compositionally biased region" description="Gly residues" evidence="1">
    <location>
        <begin position="84"/>
        <end position="104"/>
    </location>
</feature>
<name>A0AA37QCB1_9BACT</name>
<evidence type="ECO:0000256" key="1">
    <source>
        <dbReference type="SAM" id="MobiDB-lite"/>
    </source>
</evidence>
<dbReference type="Pfam" id="PF16313">
    <property type="entry name" value="DUF4953"/>
    <property type="match status" value="1"/>
</dbReference>
<feature type="domain" description="DUF5118" evidence="5">
    <location>
        <begin position="109"/>
        <end position="155"/>
    </location>
</feature>
<keyword evidence="7" id="KW-1185">Reference proteome</keyword>
<dbReference type="InterPro" id="IPR032534">
    <property type="entry name" value="EcxA_zinc-bd"/>
</dbReference>
<reference evidence="6" key="1">
    <citation type="submission" date="2022-08" db="EMBL/GenBank/DDBJ databases">
        <title>Draft genome sequencing of Roseisolibacter agri AW1220.</title>
        <authorList>
            <person name="Tobiishi Y."/>
            <person name="Tonouchi A."/>
        </authorList>
    </citation>
    <scope>NUCLEOTIDE SEQUENCE</scope>
    <source>
        <strain evidence="6">AW1220</strain>
    </source>
</reference>
<feature type="chain" id="PRO_5041367465" evidence="2">
    <location>
        <begin position="35"/>
        <end position="895"/>
    </location>
</feature>
<sequence length="895" mass="95677">MPQSPSPAARPGRRGPVALSATLAATLTALVALGACRPTPSTTPTPQRPTAGGANTPTPATPAPGTPAPGSPTPGTPSPTPGGAPAGGLPAGLAGLLGGAGGAPGEPSPRPYAMVVTPGARTTRGLLTTHQLRGRLLFEIPAAQLNRDMLVVRSLRGSQQPIGGIPGTTLAGSRLVRWERRENRILLRGANYQNVVGDTTNAIVRALDIIAYAPIIAAFNVESYGRDSAAVIDVSRLFLGGVPDLIQGVPGGAPDPSRSFIERVATFEKNVEIEASQTFASSPLGGATAANPLAALFAAPRGTEVYHFSIVRLPDVPMQPRLFDERVGFFNTTQADFGTREQRVARRTFANRWRLECSDRKEGNLCVPRRPITYYVDPATPAWLVPWVKKGIEEWKPAFAEAGFADGIVAREVPRDSIGILQGEDASVSMVRWLPSASENAVGPSTVDPRSGEILDADVQMYHNIMNVLRGIYVAQVGHLDPRAQKLPLPDSLMGRLVQNVVAHEVGHTLALRHNMKGSSMYPLDSVRSKTWTARMGHSPSIMDYARFNYVAQPEDGIALEALIPKVGPYDRFAIKWGYAPLPGAPEAQRVALEPLVRMQDTLPWLRYAGDEGLQGADPGEASEAVGDADAVRATALGLRNIRRVAKLVEGASTATPGETYADLRELYGYVVNQWATELGHVARIPGGLAKQEKVVGQPGEVWTPTSAAKQRAAVAFLNEHAFRTPAYLLDASILRKIEPTGSLDRIGSAQRRVLNVLLDNGRLQRMIENEALPEGAPVYTLGAMLGDLRRGVWSELASGAAIDPYRRRLQRTYLEVLGAKINPTAPAVPAGVPAQLVALLGAQSAPDARALLRGELVDLDRQLASAVGRTSDRTSRLHLLDARAQIDRILNPER</sequence>
<dbReference type="RefSeq" id="WP_284348095.1">
    <property type="nucleotide sequence ID" value="NZ_BRXS01000001.1"/>
</dbReference>
<feature type="signal peptide" evidence="2">
    <location>
        <begin position="1"/>
        <end position="34"/>
    </location>
</feature>